<accession>A0A671W3G3</accession>
<evidence type="ECO:0000256" key="7">
    <source>
        <dbReference type="ARBA" id="ARBA00022989"/>
    </source>
</evidence>
<evidence type="ECO:0000256" key="12">
    <source>
        <dbReference type="RuleBase" id="RU000649"/>
    </source>
</evidence>
<evidence type="ECO:0000256" key="8">
    <source>
        <dbReference type="ARBA" id="ARBA00023136"/>
    </source>
</evidence>
<evidence type="ECO:0000259" key="16">
    <source>
        <dbReference type="SMART" id="SM00294"/>
    </source>
</evidence>
<dbReference type="Proteomes" id="UP000472265">
    <property type="component" value="Chromosome 6"/>
</dbReference>
<proteinExistence type="inferred from homology"/>
<dbReference type="SMART" id="SM00294">
    <property type="entry name" value="4.1m"/>
    <property type="match status" value="1"/>
</dbReference>
<keyword evidence="5 15" id="KW-0732">Signal</keyword>
<keyword evidence="18" id="KW-1185">Reference proteome</keyword>
<evidence type="ECO:0000256" key="4">
    <source>
        <dbReference type="ARBA" id="ARBA00022692"/>
    </source>
</evidence>
<reference evidence="17" key="2">
    <citation type="submission" date="2025-08" db="UniProtKB">
        <authorList>
            <consortium name="Ensembl"/>
        </authorList>
    </citation>
    <scope>IDENTIFICATION</scope>
</reference>
<comment type="subcellular location">
    <subcellularLocation>
        <location evidence="1 12">Membrane</location>
        <topology evidence="1 12">Single-pass type I membrane protein</topology>
    </subcellularLocation>
</comment>
<evidence type="ECO:0000256" key="15">
    <source>
        <dbReference type="SAM" id="SignalP"/>
    </source>
</evidence>
<keyword evidence="8 14" id="KW-0472">Membrane</keyword>
<evidence type="ECO:0000256" key="9">
    <source>
        <dbReference type="ARBA" id="ARBA00023180"/>
    </source>
</evidence>
<dbReference type="GO" id="GO:0016477">
    <property type="term" value="P:cell migration"/>
    <property type="evidence" value="ECO:0007669"/>
    <property type="project" value="TreeGrafter"/>
</dbReference>
<evidence type="ECO:0000256" key="1">
    <source>
        <dbReference type="ARBA" id="ARBA00004479"/>
    </source>
</evidence>
<reference evidence="17" key="1">
    <citation type="submission" date="2021-04" db="EMBL/GenBank/DDBJ databases">
        <authorList>
            <consortium name="Wellcome Sanger Institute Data Sharing"/>
        </authorList>
    </citation>
    <scope>NUCLEOTIDE SEQUENCE [LARGE SCALE GENOMIC DNA]</scope>
</reference>
<evidence type="ECO:0000256" key="10">
    <source>
        <dbReference type="ARBA" id="ARBA00023207"/>
    </source>
</evidence>
<evidence type="ECO:0000256" key="5">
    <source>
        <dbReference type="ARBA" id="ARBA00022729"/>
    </source>
</evidence>
<evidence type="ECO:0000256" key="6">
    <source>
        <dbReference type="ARBA" id="ARBA00022974"/>
    </source>
</evidence>
<dbReference type="InParanoid" id="A0A671W3G3"/>
<dbReference type="PROSITE" id="PS00964">
    <property type="entry name" value="SYNDECAN"/>
    <property type="match status" value="1"/>
</dbReference>
<reference evidence="17" key="3">
    <citation type="submission" date="2025-09" db="UniProtKB">
        <authorList>
            <consortium name="Ensembl"/>
        </authorList>
    </citation>
    <scope>IDENTIFICATION</scope>
</reference>
<gene>
    <name evidence="17" type="primary">sdc4</name>
</gene>
<dbReference type="InterPro" id="IPR001050">
    <property type="entry name" value="Syndecan"/>
</dbReference>
<dbReference type="GeneTree" id="ENSGT00940000160663"/>
<feature type="compositionally biased region" description="Acidic residues" evidence="13">
    <location>
        <begin position="51"/>
        <end position="84"/>
    </location>
</feature>
<dbReference type="OMA" id="FLIYRMK"/>
<dbReference type="PANTHER" id="PTHR10915:SF3">
    <property type="entry name" value="SYNDECAN-4"/>
    <property type="match status" value="1"/>
</dbReference>
<dbReference type="GO" id="GO:0009986">
    <property type="term" value="C:cell surface"/>
    <property type="evidence" value="ECO:0007669"/>
    <property type="project" value="TreeGrafter"/>
</dbReference>
<keyword evidence="4 12" id="KW-0812">Transmembrane</keyword>
<dbReference type="Ensembl" id="ENSSAUT00010034928.1">
    <property type="protein sequence ID" value="ENSSAUP00010033149.1"/>
    <property type="gene ID" value="ENSSAUG00010014071.1"/>
</dbReference>
<comment type="similarity">
    <text evidence="3">Belongs to the neurexin family.</text>
</comment>
<evidence type="ECO:0000256" key="11">
    <source>
        <dbReference type="ARBA" id="ARBA00045953"/>
    </source>
</evidence>
<feature type="compositionally biased region" description="Polar residues" evidence="13">
    <location>
        <begin position="87"/>
        <end position="110"/>
    </location>
</feature>
<feature type="chain" id="PRO_5025349744" description="Syndecan" evidence="15">
    <location>
        <begin position="17"/>
        <end position="221"/>
    </location>
</feature>
<keyword evidence="10 12" id="KW-0357">Heparan sulfate</keyword>
<dbReference type="AlphaFoldDB" id="A0A671W3G3"/>
<feature type="domain" description="Neurexin/syndecan/glycophorin C" evidence="16">
    <location>
        <begin position="192"/>
        <end position="210"/>
    </location>
</feature>
<dbReference type="Pfam" id="PF01034">
    <property type="entry name" value="Syndecan"/>
    <property type="match status" value="1"/>
</dbReference>
<dbReference type="InterPro" id="IPR030479">
    <property type="entry name" value="Syndecan_CS"/>
</dbReference>
<evidence type="ECO:0000256" key="3">
    <source>
        <dbReference type="ARBA" id="ARBA00010241"/>
    </source>
</evidence>
<comment type="similarity">
    <text evidence="2 12">Belongs to the syndecan proteoglycan family.</text>
</comment>
<feature type="region of interest" description="Disordered" evidence="13">
    <location>
        <begin position="42"/>
        <end position="113"/>
    </location>
</feature>
<keyword evidence="7 14" id="KW-1133">Transmembrane helix</keyword>
<evidence type="ECO:0000256" key="2">
    <source>
        <dbReference type="ARBA" id="ARBA00005343"/>
    </source>
</evidence>
<dbReference type="InterPro" id="IPR003585">
    <property type="entry name" value="Neurexin-like"/>
</dbReference>
<sequence length="221" mass="24573">MLNLCLVLILSASVFSESVRETETWMPMKTTQTAAMLTHHDLESSGSDFGFTDDDEDDEDDAGYDDYYEDDVNDEDEDEYDDDFSGSGDQPTTVSPGQEAKTSTKPNVNDNKIPEVERPVRPTVNEVDIVQNENEIPLLRNGAEHGEEHPSNVLMSHASEDSILKKTEVLAALITGGAVCLMFAVLLILLLIYRMKKKDEGSYDLGKKPIYKKAPTTEIYA</sequence>
<name>A0A671W3G3_SPAAU</name>
<protein>
    <recommendedName>
        <fullName evidence="12">Syndecan</fullName>
    </recommendedName>
</protein>
<keyword evidence="9 12" id="KW-0325">Glycoprotein</keyword>
<keyword evidence="6 12" id="KW-0654">Proteoglycan</keyword>
<feature type="transmembrane region" description="Helical" evidence="14">
    <location>
        <begin position="169"/>
        <end position="193"/>
    </location>
</feature>
<evidence type="ECO:0000313" key="18">
    <source>
        <dbReference type="Proteomes" id="UP000472265"/>
    </source>
</evidence>
<feature type="signal peptide" evidence="15">
    <location>
        <begin position="1"/>
        <end position="16"/>
    </location>
</feature>
<evidence type="ECO:0000256" key="14">
    <source>
        <dbReference type="SAM" id="Phobius"/>
    </source>
</evidence>
<evidence type="ECO:0000313" key="17">
    <source>
        <dbReference type="Ensembl" id="ENSSAUP00010033149.1"/>
    </source>
</evidence>
<dbReference type="InterPro" id="IPR027789">
    <property type="entry name" value="Syndecan/Neurexin_dom"/>
</dbReference>
<comment type="function">
    <text evidence="11">Cell surface proteoglycan which regulates exosome biogenesis in concert with SDCBP and PDCD6IP.</text>
</comment>
<evidence type="ECO:0000256" key="13">
    <source>
        <dbReference type="SAM" id="MobiDB-lite"/>
    </source>
</evidence>
<organism evidence="17 18">
    <name type="scientific">Sparus aurata</name>
    <name type="common">Gilthead sea bream</name>
    <dbReference type="NCBI Taxonomy" id="8175"/>
    <lineage>
        <taxon>Eukaryota</taxon>
        <taxon>Metazoa</taxon>
        <taxon>Chordata</taxon>
        <taxon>Craniata</taxon>
        <taxon>Vertebrata</taxon>
        <taxon>Euteleostomi</taxon>
        <taxon>Actinopterygii</taxon>
        <taxon>Neopterygii</taxon>
        <taxon>Teleostei</taxon>
        <taxon>Neoteleostei</taxon>
        <taxon>Acanthomorphata</taxon>
        <taxon>Eupercaria</taxon>
        <taxon>Spariformes</taxon>
        <taxon>Sparidae</taxon>
        <taxon>Sparus</taxon>
    </lineage>
</organism>
<dbReference type="PANTHER" id="PTHR10915">
    <property type="entry name" value="SYNDECAN"/>
    <property type="match status" value="1"/>
</dbReference>
<dbReference type="GO" id="GO:0016020">
    <property type="term" value="C:membrane"/>
    <property type="evidence" value="ECO:0007669"/>
    <property type="project" value="UniProtKB-SubCell"/>
</dbReference>